<feature type="signal peptide" evidence="1">
    <location>
        <begin position="1"/>
        <end position="22"/>
    </location>
</feature>
<proteinExistence type="predicted"/>
<evidence type="ECO:0000256" key="1">
    <source>
        <dbReference type="SAM" id="SignalP"/>
    </source>
</evidence>
<sequence>MRIRTALLGALAAVCVAGPAHADPVGSDADAAFLGSLTAAGITYSYPDQAIITAKLVCKLIAQGKPSAEVLEGLKERNPGLTTEHGTQFVGIAAQLYCPDQLVRNDTTGAA</sequence>
<feature type="domain" description="DUF732" evidence="2">
    <location>
        <begin position="29"/>
        <end position="100"/>
    </location>
</feature>
<organism evidence="3 4">
    <name type="scientific">[Mycobacterium] kokjensenii</name>
    <dbReference type="NCBI Taxonomy" id="3064287"/>
    <lineage>
        <taxon>Bacteria</taxon>
        <taxon>Bacillati</taxon>
        <taxon>Actinomycetota</taxon>
        <taxon>Actinomycetes</taxon>
        <taxon>Mycobacteriales</taxon>
        <taxon>Mycobacteriaceae</taxon>
        <taxon>Mycolicibacter</taxon>
    </lineage>
</organism>
<dbReference type="InterPro" id="IPR007969">
    <property type="entry name" value="DUF732"/>
</dbReference>
<dbReference type="Pfam" id="PF05305">
    <property type="entry name" value="DUF732"/>
    <property type="match status" value="1"/>
</dbReference>
<keyword evidence="4" id="KW-1185">Reference proteome</keyword>
<evidence type="ECO:0000259" key="2">
    <source>
        <dbReference type="Pfam" id="PF05305"/>
    </source>
</evidence>
<evidence type="ECO:0000313" key="3">
    <source>
        <dbReference type="EMBL" id="CAJ1495181.1"/>
    </source>
</evidence>
<dbReference type="Proteomes" id="UP001190336">
    <property type="component" value="Chromosome"/>
</dbReference>
<evidence type="ECO:0000313" key="4">
    <source>
        <dbReference type="Proteomes" id="UP001190336"/>
    </source>
</evidence>
<dbReference type="RefSeq" id="WP_308476010.1">
    <property type="nucleotide sequence ID" value="NZ_OY726394.1"/>
</dbReference>
<protein>
    <submittedName>
        <fullName evidence="3">DUF732 domain-containing protein</fullName>
    </submittedName>
</protein>
<reference evidence="3 4" key="1">
    <citation type="submission" date="2023-08" db="EMBL/GenBank/DDBJ databases">
        <authorList>
            <person name="Folkvardsen B D."/>
            <person name="Norman A."/>
        </authorList>
    </citation>
    <scope>NUCLEOTIDE SEQUENCE [LARGE SCALE GENOMIC DNA]</scope>
    <source>
        <strain evidence="3 4">Mu0083</strain>
    </source>
</reference>
<gene>
    <name evidence="3" type="ORF">MU0083_001058</name>
</gene>
<accession>A0ABN9MUF5</accession>
<dbReference type="EMBL" id="OY726394">
    <property type="protein sequence ID" value="CAJ1495181.1"/>
    <property type="molecule type" value="Genomic_DNA"/>
</dbReference>
<name>A0ABN9MUF5_9MYCO</name>
<feature type="chain" id="PRO_5045280584" evidence="1">
    <location>
        <begin position="23"/>
        <end position="111"/>
    </location>
</feature>
<keyword evidence="1" id="KW-0732">Signal</keyword>